<proteinExistence type="predicted"/>
<sequence length="118" mass="13529">MMYQYSWFICKKKYGISLGNVCGVCIGGATTMSGCRSKFQRFVMDALPKAIGIHYVIHRQVLATKTLSQEFQVTIKNVVSGWNFVKSGALNSRLFLKLCRELDAFHNVLLFHTKVRWF</sequence>
<dbReference type="AlphaFoldDB" id="A0A6G3MLW8"/>
<name>A0A6G3MLW8_HENSL</name>
<dbReference type="PANTHER" id="PTHR45913:SF22">
    <property type="entry name" value="SCAN BOX DOMAIN-CONTAINING PROTEIN"/>
    <property type="match status" value="1"/>
</dbReference>
<reference evidence="1" key="1">
    <citation type="submission" date="2018-11" db="EMBL/GenBank/DDBJ databases">
        <title>Henneguya salminicola genome and transcriptome.</title>
        <authorList>
            <person name="Yahalomi D."/>
            <person name="Atkinson S.D."/>
            <person name="Neuhof M."/>
            <person name="Chang E.S."/>
            <person name="Philippe H."/>
            <person name="Cartwright P."/>
            <person name="Bartholomew J.L."/>
            <person name="Huchon D."/>
        </authorList>
    </citation>
    <scope>NUCLEOTIDE SEQUENCE</scope>
    <source>
        <strain evidence="1">Hz1</strain>
        <tissue evidence="1">Whole</tissue>
    </source>
</reference>
<accession>A0A6G3MLW8</accession>
<organism evidence="1">
    <name type="scientific">Henneguya salminicola</name>
    <name type="common">Myxosporean</name>
    <dbReference type="NCBI Taxonomy" id="69463"/>
    <lineage>
        <taxon>Eukaryota</taxon>
        <taxon>Metazoa</taxon>
        <taxon>Cnidaria</taxon>
        <taxon>Myxozoa</taxon>
        <taxon>Myxosporea</taxon>
        <taxon>Bivalvulida</taxon>
        <taxon>Platysporina</taxon>
        <taxon>Myxobolidae</taxon>
        <taxon>Henneguya</taxon>
    </lineage>
</organism>
<protein>
    <submittedName>
        <fullName evidence="1">SCAN domain-containing protein 3 (Trinotate prediction)</fullName>
    </submittedName>
</protein>
<dbReference type="PANTHER" id="PTHR45913">
    <property type="entry name" value="EPM2A-INTERACTING PROTEIN 1"/>
    <property type="match status" value="1"/>
</dbReference>
<evidence type="ECO:0000313" key="1">
    <source>
        <dbReference type="EMBL" id="NDJ95007.1"/>
    </source>
</evidence>
<dbReference type="EMBL" id="GHBP01014091">
    <property type="protein sequence ID" value="NDJ95007.1"/>
    <property type="molecule type" value="Transcribed_RNA"/>
</dbReference>